<keyword evidence="1" id="KW-0378">Hydrolase</keyword>
<protein>
    <submittedName>
        <fullName evidence="1">Carboxypeptidase-like protein</fullName>
    </submittedName>
</protein>
<dbReference type="InterPro" id="IPR008969">
    <property type="entry name" value="CarboxyPept-like_regulatory"/>
</dbReference>
<evidence type="ECO:0000313" key="1">
    <source>
        <dbReference type="EMBL" id="REE27359.1"/>
    </source>
</evidence>
<dbReference type="Proteomes" id="UP000256919">
    <property type="component" value="Unassembled WGS sequence"/>
</dbReference>
<reference evidence="1 2" key="1">
    <citation type="submission" date="2018-07" db="EMBL/GenBank/DDBJ databases">
        <title>Genomic Encyclopedia of Type Strains, Phase III (KMG-III): the genomes of soil and plant-associated and newly described type strains.</title>
        <authorList>
            <person name="Whitman W."/>
        </authorList>
    </citation>
    <scope>NUCLEOTIDE SEQUENCE [LARGE SCALE GENOMIC DNA]</scope>
    <source>
        <strain evidence="1 2">CECT 7948</strain>
    </source>
</reference>
<dbReference type="AlphaFoldDB" id="A0A3D9NA23"/>
<proteinExistence type="predicted"/>
<dbReference type="RefSeq" id="WP_181897124.1">
    <property type="nucleotide sequence ID" value="NZ_QREI01000001.1"/>
</dbReference>
<accession>A0A3D9NA23</accession>
<gene>
    <name evidence="1" type="ORF">DFQ09_101189</name>
</gene>
<organism evidence="1 2">
    <name type="scientific">Winogradskyella pacifica</name>
    <dbReference type="NCBI Taxonomy" id="664642"/>
    <lineage>
        <taxon>Bacteria</taxon>
        <taxon>Pseudomonadati</taxon>
        <taxon>Bacteroidota</taxon>
        <taxon>Flavobacteriia</taxon>
        <taxon>Flavobacteriales</taxon>
        <taxon>Flavobacteriaceae</taxon>
        <taxon>Winogradskyella</taxon>
    </lineage>
</organism>
<dbReference type="Pfam" id="PF13715">
    <property type="entry name" value="CarbopepD_reg_2"/>
    <property type="match status" value="1"/>
</dbReference>
<dbReference type="Gene3D" id="2.60.40.1120">
    <property type="entry name" value="Carboxypeptidase-like, regulatory domain"/>
    <property type="match status" value="1"/>
</dbReference>
<comment type="caution">
    <text evidence="1">The sequence shown here is derived from an EMBL/GenBank/DDBJ whole genome shotgun (WGS) entry which is preliminary data.</text>
</comment>
<dbReference type="SUPFAM" id="SSF49464">
    <property type="entry name" value="Carboxypeptidase regulatory domain-like"/>
    <property type="match status" value="1"/>
</dbReference>
<dbReference type="GO" id="GO:0004180">
    <property type="term" value="F:carboxypeptidase activity"/>
    <property type="evidence" value="ECO:0007669"/>
    <property type="project" value="UniProtKB-KW"/>
</dbReference>
<dbReference type="EMBL" id="QREI01000001">
    <property type="protein sequence ID" value="REE27359.1"/>
    <property type="molecule type" value="Genomic_DNA"/>
</dbReference>
<sequence>MKTLKLIFFLITVNFCNSQSINGIVKDALSGEVIAYANIVLKNGKGTYSDEFGNFKLTVRNVETDTLKVSTIGYESQYIPVNLFKDNLIYNVLLAPKTEGLDEVLISSKKLKYGKKEILGEQREGNQSVTSLIGYETAVLIENPKNKTGKVNGVYINLKKRNDAEYIATFNVKFYQFDSIANAPGKLMYNENIYVQPKNKKYRLWVNVEGFGILFPKNGICVGIEMVNTHGKVKKYAYFGPMYRYTFTEEKTLQTWSNYHNSGWRDGSIEYKNPKRTKVGVLNPMIGVEVEYILE</sequence>
<evidence type="ECO:0000313" key="2">
    <source>
        <dbReference type="Proteomes" id="UP000256919"/>
    </source>
</evidence>
<keyword evidence="1" id="KW-0121">Carboxypeptidase</keyword>
<keyword evidence="2" id="KW-1185">Reference proteome</keyword>
<name>A0A3D9NA23_9FLAO</name>
<keyword evidence="1" id="KW-0645">Protease</keyword>